<proteinExistence type="predicted"/>
<keyword evidence="3" id="KW-1185">Reference proteome</keyword>
<evidence type="ECO:0000313" key="3">
    <source>
        <dbReference type="Proteomes" id="UP000649753"/>
    </source>
</evidence>
<dbReference type="Proteomes" id="UP000649753">
    <property type="component" value="Unassembled WGS sequence"/>
</dbReference>
<reference evidence="2" key="1">
    <citation type="submission" date="2020-10" db="EMBL/GenBank/DDBJ databases">
        <title>Sequencing the genomes of 1000 actinobacteria strains.</title>
        <authorList>
            <person name="Klenk H.-P."/>
        </authorList>
    </citation>
    <scope>NUCLEOTIDE SEQUENCE</scope>
    <source>
        <strain evidence="2">DSM 46832</strain>
    </source>
</reference>
<dbReference type="RefSeq" id="WP_225945920.1">
    <property type="nucleotide sequence ID" value="NZ_JADBEB010000001.1"/>
</dbReference>
<evidence type="ECO:0000313" key="2">
    <source>
        <dbReference type="EMBL" id="MBE1492321.1"/>
    </source>
</evidence>
<organism evidence="2 3">
    <name type="scientific">Plantactinospora soyae</name>
    <dbReference type="NCBI Taxonomy" id="1544732"/>
    <lineage>
        <taxon>Bacteria</taxon>
        <taxon>Bacillati</taxon>
        <taxon>Actinomycetota</taxon>
        <taxon>Actinomycetes</taxon>
        <taxon>Micromonosporales</taxon>
        <taxon>Micromonosporaceae</taxon>
        <taxon>Plantactinospora</taxon>
    </lineage>
</organism>
<dbReference type="AlphaFoldDB" id="A0A927MFV3"/>
<name>A0A927MFV3_9ACTN</name>
<protein>
    <submittedName>
        <fullName evidence="2">Uncharacterized protein</fullName>
    </submittedName>
</protein>
<evidence type="ECO:0000256" key="1">
    <source>
        <dbReference type="SAM" id="MobiDB-lite"/>
    </source>
</evidence>
<accession>A0A927MFV3</accession>
<gene>
    <name evidence="2" type="ORF">H4W31_007959</name>
</gene>
<sequence length="125" mass="12758">MGQKGPVTGSLGRGDAVPGHVIHLPVAVHTLDAAAELAALLAESLAFLPELDAGEVTVSAEDAQHERHRVFCDRLLFGDGRCGEREGHPGQCVAGVPGTVPGPERSLAHAASGAWVGPSVSPRSS</sequence>
<feature type="region of interest" description="Disordered" evidence="1">
    <location>
        <begin position="97"/>
        <end position="125"/>
    </location>
</feature>
<dbReference type="EMBL" id="JADBEB010000001">
    <property type="protein sequence ID" value="MBE1492321.1"/>
    <property type="molecule type" value="Genomic_DNA"/>
</dbReference>
<comment type="caution">
    <text evidence="2">The sequence shown here is derived from an EMBL/GenBank/DDBJ whole genome shotgun (WGS) entry which is preliminary data.</text>
</comment>